<feature type="non-terminal residue" evidence="1">
    <location>
        <position position="1"/>
    </location>
</feature>
<sequence>MLGNSAQLVDKWRFL</sequence>
<proteinExistence type="predicted"/>
<protein>
    <submittedName>
        <fullName evidence="1">Uncharacterized protein</fullName>
    </submittedName>
</protein>
<evidence type="ECO:0000313" key="1">
    <source>
        <dbReference type="EMBL" id="ENN81417.1"/>
    </source>
</evidence>
<dbReference type="EMBL" id="KB631666">
    <property type="protein sequence ID" value="ERL85149.1"/>
    <property type="molecule type" value="Genomic_DNA"/>
</dbReference>
<gene>
    <name evidence="2" type="ORF">D910_02571</name>
    <name evidence="1" type="ORF">YQE_02188</name>
</gene>
<dbReference type="EMBL" id="KB740096">
    <property type="protein sequence ID" value="ENN81417.1"/>
    <property type="molecule type" value="Genomic_DNA"/>
</dbReference>
<accession>N6URQ4</accession>
<organism evidence="1">
    <name type="scientific">Dendroctonus ponderosae</name>
    <name type="common">Mountain pine beetle</name>
    <dbReference type="NCBI Taxonomy" id="77166"/>
    <lineage>
        <taxon>Eukaryota</taxon>
        <taxon>Metazoa</taxon>
        <taxon>Ecdysozoa</taxon>
        <taxon>Arthropoda</taxon>
        <taxon>Hexapoda</taxon>
        <taxon>Insecta</taxon>
        <taxon>Pterygota</taxon>
        <taxon>Neoptera</taxon>
        <taxon>Endopterygota</taxon>
        <taxon>Coleoptera</taxon>
        <taxon>Polyphaga</taxon>
        <taxon>Cucujiformia</taxon>
        <taxon>Curculionidae</taxon>
        <taxon>Scolytinae</taxon>
        <taxon>Dendroctonus</taxon>
    </lineage>
</organism>
<dbReference type="Proteomes" id="UP000030742">
    <property type="component" value="Unassembled WGS sequence"/>
</dbReference>
<evidence type="ECO:0000313" key="2">
    <source>
        <dbReference type="EMBL" id="ERL85149.1"/>
    </source>
</evidence>
<reference evidence="1 3" key="1">
    <citation type="journal article" date="2013" name="Genome Biol.">
        <title>Draft genome of the mountain pine beetle, Dendroctonus ponderosae Hopkins, a major forest pest.</title>
        <authorList>
            <person name="Keeling C.I."/>
            <person name="Yuen M.M."/>
            <person name="Liao N.Y."/>
            <person name="Docking T.R."/>
            <person name="Chan S.K."/>
            <person name="Taylor G.A."/>
            <person name="Palmquist D.L."/>
            <person name="Jackman S.D."/>
            <person name="Nguyen A."/>
            <person name="Li M."/>
            <person name="Henderson H."/>
            <person name="Janes J.K."/>
            <person name="Zhao Y."/>
            <person name="Pandoh P."/>
            <person name="Moore R."/>
            <person name="Sperling F.A."/>
            <person name="Huber D.P."/>
            <person name="Birol I."/>
            <person name="Jones S.J."/>
            <person name="Bohlmann J."/>
        </authorList>
    </citation>
    <scope>NUCLEOTIDE SEQUENCE</scope>
</reference>
<evidence type="ECO:0000313" key="3">
    <source>
        <dbReference type="Proteomes" id="UP000030742"/>
    </source>
</evidence>
<name>N6URQ4_DENPD</name>